<dbReference type="InterPro" id="IPR004045">
    <property type="entry name" value="Glutathione_S-Trfase_N"/>
</dbReference>
<proteinExistence type="predicted"/>
<dbReference type="GeneID" id="115633818"/>
<dbReference type="Gene3D" id="1.20.1050.10">
    <property type="match status" value="1"/>
</dbReference>
<dbReference type="GO" id="GO:0006749">
    <property type="term" value="P:glutathione metabolic process"/>
    <property type="evidence" value="ECO:0007669"/>
    <property type="project" value="TreeGrafter"/>
</dbReference>
<dbReference type="FunFam" id="1.20.1050.10:FF:000007">
    <property type="entry name" value="Glutathione S-transferase 1-1"/>
    <property type="match status" value="1"/>
</dbReference>
<dbReference type="GO" id="GO:0004364">
    <property type="term" value="F:glutathione transferase activity"/>
    <property type="evidence" value="ECO:0007669"/>
    <property type="project" value="TreeGrafter"/>
</dbReference>
<feature type="domain" description="GST N-terminal" evidence="2">
    <location>
        <begin position="2"/>
        <end position="83"/>
    </location>
</feature>
<dbReference type="Pfam" id="PF00043">
    <property type="entry name" value="GST_C"/>
    <property type="match status" value="1"/>
</dbReference>
<gene>
    <name evidence="5" type="primary">LOC115633818</name>
</gene>
<evidence type="ECO:0000256" key="1">
    <source>
        <dbReference type="ARBA" id="ARBA00011738"/>
    </source>
</evidence>
<dbReference type="InterPro" id="IPR036282">
    <property type="entry name" value="Glutathione-S-Trfase_C_sf"/>
</dbReference>
<comment type="subunit">
    <text evidence="1">Homodimer.</text>
</comment>
<evidence type="ECO:0000259" key="2">
    <source>
        <dbReference type="PROSITE" id="PS50404"/>
    </source>
</evidence>
<dbReference type="Gene3D" id="3.40.30.10">
    <property type="entry name" value="Glutaredoxin"/>
    <property type="match status" value="1"/>
</dbReference>
<dbReference type="FunFam" id="3.40.30.10:FF:000034">
    <property type="entry name" value="glutathione S-transferase 1"/>
    <property type="match status" value="1"/>
</dbReference>
<accession>A0A6J2UFG6</accession>
<evidence type="ECO:0000313" key="4">
    <source>
        <dbReference type="Proteomes" id="UP000504634"/>
    </source>
</evidence>
<dbReference type="SFLD" id="SFLDS00019">
    <property type="entry name" value="Glutathione_Transferase_(cytos"/>
    <property type="match status" value="1"/>
</dbReference>
<dbReference type="CDD" id="cd03177">
    <property type="entry name" value="GST_C_Delta_Epsilon"/>
    <property type="match status" value="1"/>
</dbReference>
<dbReference type="InterPro" id="IPR010987">
    <property type="entry name" value="Glutathione-S-Trfase_C-like"/>
</dbReference>
<evidence type="ECO:0000313" key="5">
    <source>
        <dbReference type="RefSeq" id="XP_030387164.1"/>
    </source>
</evidence>
<dbReference type="PROSITE" id="PS50404">
    <property type="entry name" value="GST_NTER"/>
    <property type="match status" value="1"/>
</dbReference>
<dbReference type="OrthoDB" id="2309723at2759"/>
<keyword evidence="4" id="KW-1185">Reference proteome</keyword>
<feature type="domain" description="GST C-terminal" evidence="3">
    <location>
        <begin position="89"/>
        <end position="222"/>
    </location>
</feature>
<dbReference type="RefSeq" id="XP_030387164.1">
    <property type="nucleotide sequence ID" value="XM_030531304.1"/>
</dbReference>
<dbReference type="CDD" id="cd03045">
    <property type="entry name" value="GST_N_Delta_Epsilon"/>
    <property type="match status" value="1"/>
</dbReference>
<dbReference type="SUPFAM" id="SSF47616">
    <property type="entry name" value="GST C-terminal domain-like"/>
    <property type="match status" value="1"/>
</dbReference>
<dbReference type="InterPro" id="IPR036249">
    <property type="entry name" value="Thioredoxin-like_sf"/>
</dbReference>
<dbReference type="SFLD" id="SFLDG00358">
    <property type="entry name" value="Main_(cytGST)"/>
    <property type="match status" value="1"/>
</dbReference>
<dbReference type="InterPro" id="IPR040079">
    <property type="entry name" value="Glutathione_S-Trfase"/>
</dbReference>
<dbReference type="PANTHER" id="PTHR43969:SF4">
    <property type="entry name" value="FI01423P-RELATED"/>
    <property type="match status" value="1"/>
</dbReference>
<organism evidence="4 5">
    <name type="scientific">Drosophila lebanonensis</name>
    <name type="common">Fruit fly</name>
    <name type="synonym">Scaptodrosophila lebanonensis</name>
    <dbReference type="NCBI Taxonomy" id="7225"/>
    <lineage>
        <taxon>Eukaryota</taxon>
        <taxon>Metazoa</taxon>
        <taxon>Ecdysozoa</taxon>
        <taxon>Arthropoda</taxon>
        <taxon>Hexapoda</taxon>
        <taxon>Insecta</taxon>
        <taxon>Pterygota</taxon>
        <taxon>Neoptera</taxon>
        <taxon>Endopterygota</taxon>
        <taxon>Diptera</taxon>
        <taxon>Brachycera</taxon>
        <taxon>Muscomorpha</taxon>
        <taxon>Ephydroidea</taxon>
        <taxon>Drosophilidae</taxon>
        <taxon>Scaptodrosophila</taxon>
    </lineage>
</organism>
<protein>
    <submittedName>
        <fullName evidence="5">Glutathione S-transferase 1-like</fullName>
    </submittedName>
</protein>
<sequence length="222" mass="25141">MTKVTLYGLDASPPVRAVLMTLKALDLNYDYVLVNILAGEHLAPHYIEKNPQHTVPTLEDNGHFLWDSHAIMPYLVDKYAKNGALYPKDAYQRAIVNQRLHFDSGMMFIGALRNIVRPLLFMNETEIPQSRINALDEVYGFVETFLAENDYVAGMELTIADFSFVSTLTSLETFLEIDASKYGKLTAWLERMKQLPYYDEANGSGVAQFSGLMRSKNFTIVP</sequence>
<dbReference type="AlphaFoldDB" id="A0A6J2UFG6"/>
<name>A0A6J2UFG6_DROLE</name>
<dbReference type="SUPFAM" id="SSF52833">
    <property type="entry name" value="Thioredoxin-like"/>
    <property type="match status" value="1"/>
</dbReference>
<evidence type="ECO:0000259" key="3">
    <source>
        <dbReference type="PROSITE" id="PS50405"/>
    </source>
</evidence>
<dbReference type="PANTHER" id="PTHR43969">
    <property type="entry name" value="GLUTATHIONE S TRANSFERASE D10, ISOFORM A-RELATED"/>
    <property type="match status" value="1"/>
</dbReference>
<reference evidence="5" key="1">
    <citation type="submission" date="2025-08" db="UniProtKB">
        <authorList>
            <consortium name="RefSeq"/>
        </authorList>
    </citation>
    <scope>IDENTIFICATION</scope>
    <source>
        <strain evidence="5">11010-0011.00</strain>
        <tissue evidence="5">Whole body</tissue>
    </source>
</reference>
<dbReference type="Proteomes" id="UP000504634">
    <property type="component" value="Unplaced"/>
</dbReference>
<dbReference type="Pfam" id="PF13417">
    <property type="entry name" value="GST_N_3"/>
    <property type="match status" value="1"/>
</dbReference>
<dbReference type="PROSITE" id="PS50405">
    <property type="entry name" value="GST_CTER"/>
    <property type="match status" value="1"/>
</dbReference>
<dbReference type="SFLD" id="SFLDG01153">
    <property type="entry name" value="Main.4:_Theta-like"/>
    <property type="match status" value="1"/>
</dbReference>
<dbReference type="InterPro" id="IPR004046">
    <property type="entry name" value="GST_C"/>
</dbReference>